<comment type="caution">
    <text evidence="2">The sequence shown here is derived from an EMBL/GenBank/DDBJ whole genome shotgun (WGS) entry which is preliminary data.</text>
</comment>
<dbReference type="EMBL" id="MHHY01000007">
    <property type="protein sequence ID" value="OGY40585.1"/>
    <property type="molecule type" value="Genomic_DNA"/>
</dbReference>
<name>A0A1G1XKB2_9BACT</name>
<feature type="transmembrane region" description="Helical" evidence="1">
    <location>
        <begin position="63"/>
        <end position="83"/>
    </location>
</feature>
<organism evidence="2 3">
    <name type="scientific">Candidatus Brennerbacteria bacterium RIFOXYD1_FULL_41_16</name>
    <dbReference type="NCBI Taxonomy" id="1797529"/>
    <lineage>
        <taxon>Bacteria</taxon>
        <taxon>Candidatus Brenneribacteriota</taxon>
    </lineage>
</organism>
<evidence type="ECO:0000313" key="3">
    <source>
        <dbReference type="Proteomes" id="UP000178570"/>
    </source>
</evidence>
<keyword evidence="1" id="KW-0472">Membrane</keyword>
<protein>
    <submittedName>
        <fullName evidence="2">Uncharacterized protein</fullName>
    </submittedName>
</protein>
<accession>A0A1G1XKB2</accession>
<dbReference type="AlphaFoldDB" id="A0A1G1XKB2"/>
<evidence type="ECO:0000256" key="1">
    <source>
        <dbReference type="SAM" id="Phobius"/>
    </source>
</evidence>
<keyword evidence="1" id="KW-0812">Transmembrane</keyword>
<sequence>MFTGHQLPKGLMKTRPRRKTKIAPVILILLFILLALILSACGNNASGQEAEQLPLLTICCGNAIFGAMLWGIAFLVFGLPHILE</sequence>
<gene>
    <name evidence="2" type="ORF">A2570_02520</name>
</gene>
<reference evidence="2 3" key="1">
    <citation type="journal article" date="2016" name="Nat. Commun.">
        <title>Thousands of microbial genomes shed light on interconnected biogeochemical processes in an aquifer system.</title>
        <authorList>
            <person name="Anantharaman K."/>
            <person name="Brown C.T."/>
            <person name="Hug L.A."/>
            <person name="Sharon I."/>
            <person name="Castelle C.J."/>
            <person name="Probst A.J."/>
            <person name="Thomas B.C."/>
            <person name="Singh A."/>
            <person name="Wilkins M.J."/>
            <person name="Karaoz U."/>
            <person name="Brodie E.L."/>
            <person name="Williams K.H."/>
            <person name="Hubbard S.S."/>
            <person name="Banfield J.F."/>
        </authorList>
    </citation>
    <scope>NUCLEOTIDE SEQUENCE [LARGE SCALE GENOMIC DNA]</scope>
</reference>
<proteinExistence type="predicted"/>
<dbReference type="Proteomes" id="UP000178570">
    <property type="component" value="Unassembled WGS sequence"/>
</dbReference>
<keyword evidence="1" id="KW-1133">Transmembrane helix</keyword>
<evidence type="ECO:0000313" key="2">
    <source>
        <dbReference type="EMBL" id="OGY40585.1"/>
    </source>
</evidence>